<evidence type="ECO:0000256" key="6">
    <source>
        <dbReference type="ARBA" id="ARBA00022559"/>
    </source>
</evidence>
<reference evidence="19" key="5">
    <citation type="submission" date="2015-04" db="UniProtKB">
        <authorList>
            <consortium name="EnsemblPlants"/>
        </authorList>
    </citation>
    <scope>IDENTIFICATION</scope>
    <source>
        <strain evidence="19">cv. Jemalong A17</strain>
    </source>
</reference>
<evidence type="ECO:0000313" key="20">
    <source>
        <dbReference type="Proteomes" id="UP000002051"/>
    </source>
</evidence>
<evidence type="ECO:0000256" key="10">
    <source>
        <dbReference type="ARBA" id="ARBA00023002"/>
    </source>
</evidence>
<evidence type="ECO:0000256" key="14">
    <source>
        <dbReference type="RuleBase" id="RU004241"/>
    </source>
</evidence>
<dbReference type="InterPro" id="IPR002016">
    <property type="entry name" value="Haem_peroxidase"/>
</dbReference>
<name>A2Q4B4_MEDTR</name>
<dbReference type="Gramene" id="rna42162">
    <property type="protein sequence ID" value="RHN47548.1"/>
    <property type="gene ID" value="gene42162"/>
</dbReference>
<keyword evidence="5" id="KW-0964">Secreted</keyword>
<keyword evidence="6 16" id="KW-0575">Peroxidase</keyword>
<feature type="binding site" evidence="13">
    <location>
        <position position="20"/>
    </location>
    <ligand>
        <name>Ca(2+)</name>
        <dbReference type="ChEBI" id="CHEBI:29108"/>
        <label>1</label>
    </ligand>
</feature>
<evidence type="ECO:0000256" key="8">
    <source>
        <dbReference type="ARBA" id="ARBA00022723"/>
    </source>
</evidence>
<reference evidence="16" key="1">
    <citation type="submission" date="2005-03" db="EMBL/GenBank/DDBJ databases">
        <authorList>
            <person name="Town C.D."/>
        </authorList>
    </citation>
    <scope>NUCLEOTIDE SEQUENCE</scope>
</reference>
<dbReference type="EMBL" id="PSQE01000007">
    <property type="protein sequence ID" value="RHN47548.1"/>
    <property type="molecule type" value="Genomic_DNA"/>
</dbReference>
<dbReference type="GO" id="GO:0046872">
    <property type="term" value="F:metal ion binding"/>
    <property type="evidence" value="ECO:0007669"/>
    <property type="project" value="UniProtKB-KW"/>
</dbReference>
<dbReference type="GO" id="GO:0004601">
    <property type="term" value="F:peroxidase activity"/>
    <property type="evidence" value="ECO:0000318"/>
    <property type="project" value="GO_Central"/>
</dbReference>
<evidence type="ECO:0000256" key="11">
    <source>
        <dbReference type="ARBA" id="ARBA00023004"/>
    </source>
</evidence>
<evidence type="ECO:0000256" key="7">
    <source>
        <dbReference type="ARBA" id="ARBA00022617"/>
    </source>
</evidence>
<dbReference type="HOGENOM" id="CLU_1858234_0_0_1"/>
<feature type="binding site" evidence="13">
    <location>
        <position position="8"/>
    </location>
    <ligand>
        <name>Ca(2+)</name>
        <dbReference type="ChEBI" id="CHEBI:29108"/>
        <label>1</label>
    </ligand>
</feature>
<dbReference type="InterPro" id="IPR010255">
    <property type="entry name" value="Haem_peroxidase_sf"/>
</dbReference>
<dbReference type="EMBL" id="AC157472">
    <property type="protein sequence ID" value="ABN08464.1"/>
    <property type="molecule type" value="Genomic_DNA"/>
</dbReference>
<keyword evidence="10 18" id="KW-0560">Oxidoreductase</keyword>
<dbReference type="PANTHER" id="PTHR31517">
    <property type="match status" value="1"/>
</dbReference>
<feature type="binding site" evidence="13">
    <location>
        <position position="6"/>
    </location>
    <ligand>
        <name>Ca(2+)</name>
        <dbReference type="ChEBI" id="CHEBI:29108"/>
        <label>1</label>
    </ligand>
</feature>
<dbReference type="AlphaFoldDB" id="A2Q4B4"/>
<reference evidence="18" key="6">
    <citation type="journal article" date="2018" name="Nat. Plants">
        <title>Whole-genome landscape of Medicago truncatula symbiotic genes.</title>
        <authorList>
            <person name="Pecrix Y."/>
            <person name="Gamas P."/>
            <person name="Carrere S."/>
        </authorList>
    </citation>
    <scope>NUCLEOTIDE SEQUENCE</scope>
    <source>
        <tissue evidence="18">Leaves</tissue>
    </source>
</reference>
<keyword evidence="11" id="KW-0408">Iron</keyword>
<dbReference type="STRING" id="3880.A2Q4B4"/>
<evidence type="ECO:0000256" key="13">
    <source>
        <dbReference type="PIRSR" id="PIRSR600823-3"/>
    </source>
</evidence>
<protein>
    <recommendedName>
        <fullName evidence="4">peroxidase</fullName>
        <ecNumber evidence="4">1.11.1.7</ecNumber>
    </recommendedName>
</protein>
<evidence type="ECO:0000313" key="19">
    <source>
        <dbReference type="EnsemblPlants" id="KEH23546"/>
    </source>
</evidence>
<feature type="domain" description="Plant heme peroxidase family profile" evidence="15">
    <location>
        <begin position="1"/>
        <end position="138"/>
    </location>
</feature>
<dbReference type="InterPro" id="IPR000823">
    <property type="entry name" value="Peroxidase_pln"/>
</dbReference>
<evidence type="ECO:0000259" key="15">
    <source>
        <dbReference type="PROSITE" id="PS50873"/>
    </source>
</evidence>
<keyword evidence="7" id="KW-0349">Heme</keyword>
<dbReference type="EnsemblPlants" id="KEH23546">
    <property type="protein sequence ID" value="KEH23546"/>
    <property type="gene ID" value="MTR_7g086785"/>
</dbReference>
<comment type="similarity">
    <text evidence="14">Belongs to the peroxidase family.</text>
</comment>
<accession>A2Q4B4</accession>
<organism evidence="16">
    <name type="scientific">Medicago truncatula</name>
    <name type="common">Barrel medic</name>
    <name type="synonym">Medicago tribuloides</name>
    <dbReference type="NCBI Taxonomy" id="3880"/>
    <lineage>
        <taxon>Eukaryota</taxon>
        <taxon>Viridiplantae</taxon>
        <taxon>Streptophyta</taxon>
        <taxon>Embryophyta</taxon>
        <taxon>Tracheophyta</taxon>
        <taxon>Spermatophyta</taxon>
        <taxon>Magnoliopsida</taxon>
        <taxon>eudicotyledons</taxon>
        <taxon>Gunneridae</taxon>
        <taxon>Pentapetalae</taxon>
        <taxon>rosids</taxon>
        <taxon>fabids</taxon>
        <taxon>Fabales</taxon>
        <taxon>Fabaceae</taxon>
        <taxon>Papilionoideae</taxon>
        <taxon>50 kb inversion clade</taxon>
        <taxon>NPAAA clade</taxon>
        <taxon>Hologalegina</taxon>
        <taxon>IRL clade</taxon>
        <taxon>Trifolieae</taxon>
        <taxon>Medicago</taxon>
    </lineage>
</organism>
<dbReference type="Proteomes" id="UP000265566">
    <property type="component" value="Chromosome 7"/>
</dbReference>
<dbReference type="PROSITE" id="PS50873">
    <property type="entry name" value="PEROXIDASE_4"/>
    <property type="match status" value="1"/>
</dbReference>
<evidence type="ECO:0000256" key="3">
    <source>
        <dbReference type="ARBA" id="ARBA00002322"/>
    </source>
</evidence>
<keyword evidence="20" id="KW-1185">Reference proteome</keyword>
<evidence type="ECO:0000313" key="16">
    <source>
        <dbReference type="EMBL" id="ABN08464.1"/>
    </source>
</evidence>
<dbReference type="Gene3D" id="1.10.420.10">
    <property type="entry name" value="Peroxidase, domain 2"/>
    <property type="match status" value="1"/>
</dbReference>
<comment type="cofactor">
    <cofactor evidence="13">
        <name>Ca(2+)</name>
        <dbReference type="ChEBI" id="CHEBI:29108"/>
    </cofactor>
    <text evidence="13">Binds 2 calcium ions per subunit.</text>
</comment>
<dbReference type="Gene3D" id="1.10.520.10">
    <property type="match status" value="2"/>
</dbReference>
<evidence type="ECO:0000256" key="4">
    <source>
        <dbReference type="ARBA" id="ARBA00012313"/>
    </source>
</evidence>
<dbReference type="SUPFAM" id="SSF48113">
    <property type="entry name" value="Heme-dependent peroxidases"/>
    <property type="match status" value="2"/>
</dbReference>
<evidence type="ECO:0000256" key="5">
    <source>
        <dbReference type="ARBA" id="ARBA00022525"/>
    </source>
</evidence>
<dbReference type="Pfam" id="PF00141">
    <property type="entry name" value="peroxidase"/>
    <property type="match status" value="1"/>
</dbReference>
<dbReference type="GO" id="GO:0020037">
    <property type="term" value="F:heme binding"/>
    <property type="evidence" value="ECO:0007669"/>
    <property type="project" value="InterPro"/>
</dbReference>
<reference evidence="16" key="2">
    <citation type="submission" date="2007-03" db="EMBL/GenBank/DDBJ databases">
        <authorList>
            <consortium name="The International Medicago Genome Annotation Group"/>
        </authorList>
    </citation>
    <scope>NUCLEOTIDE SEQUENCE</scope>
</reference>
<keyword evidence="8 13" id="KW-0479">Metal-binding</keyword>
<evidence type="ECO:0000256" key="9">
    <source>
        <dbReference type="ARBA" id="ARBA00022837"/>
    </source>
</evidence>
<reference evidence="17 20" key="3">
    <citation type="journal article" date="2011" name="Nature">
        <title>The Medicago genome provides insight into the evolution of rhizobial symbioses.</title>
        <authorList>
            <person name="Young N.D."/>
            <person name="Debelle F."/>
            <person name="Oldroyd G.E."/>
            <person name="Geurts R."/>
            <person name="Cannon S.B."/>
            <person name="Udvardi M.K."/>
            <person name="Benedito V.A."/>
            <person name="Mayer K.F."/>
            <person name="Gouzy J."/>
            <person name="Schoof H."/>
            <person name="Van de Peer Y."/>
            <person name="Proost S."/>
            <person name="Cook D.R."/>
            <person name="Meyers B.C."/>
            <person name="Spannagl M."/>
            <person name="Cheung F."/>
            <person name="De Mita S."/>
            <person name="Krishnakumar V."/>
            <person name="Gundlach H."/>
            <person name="Zhou S."/>
            <person name="Mudge J."/>
            <person name="Bharti A.K."/>
            <person name="Murray J.D."/>
            <person name="Naoumkina M.A."/>
            <person name="Rosen B."/>
            <person name="Silverstein K.A."/>
            <person name="Tang H."/>
            <person name="Rombauts S."/>
            <person name="Zhao P.X."/>
            <person name="Zhou P."/>
            <person name="Barbe V."/>
            <person name="Bardou P."/>
            <person name="Bechner M."/>
            <person name="Bellec A."/>
            <person name="Berger A."/>
            <person name="Berges H."/>
            <person name="Bidwell S."/>
            <person name="Bisseling T."/>
            <person name="Choisne N."/>
            <person name="Couloux A."/>
            <person name="Denny R."/>
            <person name="Deshpande S."/>
            <person name="Dai X."/>
            <person name="Doyle J.J."/>
            <person name="Dudez A.M."/>
            <person name="Farmer A.D."/>
            <person name="Fouteau S."/>
            <person name="Franken C."/>
            <person name="Gibelin C."/>
            <person name="Gish J."/>
            <person name="Goldstein S."/>
            <person name="Gonzalez A.J."/>
            <person name="Green P.J."/>
            <person name="Hallab A."/>
            <person name="Hartog M."/>
            <person name="Hua A."/>
            <person name="Humphray S.J."/>
            <person name="Jeong D.H."/>
            <person name="Jing Y."/>
            <person name="Jocker A."/>
            <person name="Kenton S.M."/>
            <person name="Kim D.J."/>
            <person name="Klee K."/>
            <person name="Lai H."/>
            <person name="Lang C."/>
            <person name="Lin S."/>
            <person name="Macmil S.L."/>
            <person name="Magdelenat G."/>
            <person name="Matthews L."/>
            <person name="McCorrison J."/>
            <person name="Monaghan E.L."/>
            <person name="Mun J.H."/>
            <person name="Najar F.Z."/>
            <person name="Nicholson C."/>
            <person name="Noirot C."/>
            <person name="O'Bleness M."/>
            <person name="Paule C.R."/>
            <person name="Poulain J."/>
            <person name="Prion F."/>
            <person name="Qin B."/>
            <person name="Qu C."/>
            <person name="Retzel E.F."/>
            <person name="Riddle C."/>
            <person name="Sallet E."/>
            <person name="Samain S."/>
            <person name="Samson N."/>
            <person name="Sanders I."/>
            <person name="Saurat O."/>
            <person name="Scarpelli C."/>
            <person name="Schiex T."/>
            <person name="Segurens B."/>
            <person name="Severin A.J."/>
            <person name="Sherrier D.J."/>
            <person name="Shi R."/>
            <person name="Sims S."/>
            <person name="Singer S.R."/>
            <person name="Sinharoy S."/>
            <person name="Sterck L."/>
            <person name="Viollet A."/>
            <person name="Wang B.B."/>
            <person name="Wang K."/>
            <person name="Wang M."/>
            <person name="Wang X."/>
            <person name="Warfsmann J."/>
            <person name="Weissenbach J."/>
            <person name="White D.D."/>
            <person name="White J.D."/>
            <person name="Wiley G.B."/>
            <person name="Wincker P."/>
            <person name="Xing Y."/>
            <person name="Yang L."/>
            <person name="Yao Z."/>
            <person name="Ying F."/>
            <person name="Zhai J."/>
            <person name="Zhou L."/>
            <person name="Zuber A."/>
            <person name="Denarie J."/>
            <person name="Dixon R.A."/>
            <person name="May G.D."/>
            <person name="Schwartz D.C."/>
            <person name="Rogers J."/>
            <person name="Quetier F."/>
            <person name="Town C.D."/>
            <person name="Roe B.A."/>
        </authorList>
    </citation>
    <scope>NUCLEOTIDE SEQUENCE [LARGE SCALE GENOMIC DNA]</scope>
    <source>
        <strain evidence="17">A17</strain>
        <strain evidence="19 20">cv. Jemalong A17</strain>
    </source>
</reference>
<dbReference type="PANTHER" id="PTHR31517:SF59">
    <property type="entry name" value="PEROXIDASE"/>
    <property type="match status" value="1"/>
</dbReference>
<sequence length="138" mass="15232">MCRGCDASIHIDSKNRTNSEKENDANETVRGYDPMDERKETIEVICPLTVSCADIITLARTDVLALSGGPKYNVPTKLIDQKLTLDKSTSLFVSNFASNGEKFVNNFATAMIKMGKIGLLIGNEGEVRKNCRVFNKLN</sequence>
<evidence type="ECO:0000313" key="18">
    <source>
        <dbReference type="EMBL" id="RHN47548.1"/>
    </source>
</evidence>
<evidence type="ECO:0000313" key="17">
    <source>
        <dbReference type="EMBL" id="KEH23546.1"/>
    </source>
</evidence>
<evidence type="ECO:0000256" key="12">
    <source>
        <dbReference type="ARBA" id="ARBA00023324"/>
    </source>
</evidence>
<evidence type="ECO:0000256" key="2">
    <source>
        <dbReference type="ARBA" id="ARBA00001970"/>
    </source>
</evidence>
<dbReference type="GO" id="GO:0042744">
    <property type="term" value="P:hydrogen peroxide catabolic process"/>
    <property type="evidence" value="ECO:0007669"/>
    <property type="project" value="UniProtKB-KW"/>
</dbReference>
<keyword evidence="9 13" id="KW-0106">Calcium</keyword>
<dbReference type="Proteomes" id="UP000002051">
    <property type="component" value="Unassembled WGS sequence"/>
</dbReference>
<comment type="cofactor">
    <cofactor evidence="2">
        <name>heme b</name>
        <dbReference type="ChEBI" id="CHEBI:60344"/>
    </cofactor>
</comment>
<dbReference type="GO" id="GO:0009505">
    <property type="term" value="C:plant-type cell wall"/>
    <property type="evidence" value="ECO:0000318"/>
    <property type="project" value="GO_Central"/>
</dbReference>
<feature type="binding site" evidence="13">
    <location>
        <position position="4"/>
    </location>
    <ligand>
        <name>Ca(2+)</name>
        <dbReference type="ChEBI" id="CHEBI:29108"/>
        <label>1</label>
    </ligand>
</feature>
<comment type="function">
    <text evidence="3">Removal of H(2)O(2), oxidation of toxic reductants, biosynthesis and degradation of lignin, suberization, auxin catabolism, response to environmental stresses such as wounding, pathogen attack and oxidative stress. These functions might be dependent on each isozyme/isoform in each plant tissue.</text>
</comment>
<gene>
    <name evidence="17" type="ordered locus">MTR_7g086785</name>
    <name evidence="16" type="ORF">MtrDRAFT_AC157472g33v2</name>
    <name evidence="18" type="ORF">MtrunA17_Chr7g0254171</name>
</gene>
<dbReference type="GO" id="GO:0140825">
    <property type="term" value="F:lactoperoxidase activity"/>
    <property type="evidence" value="ECO:0007669"/>
    <property type="project" value="UniProtKB-EC"/>
</dbReference>
<proteinExistence type="inferred from homology"/>
<dbReference type="EC" id="1.11.1.7" evidence="4"/>
<evidence type="ECO:0000256" key="1">
    <source>
        <dbReference type="ARBA" id="ARBA00000189"/>
    </source>
</evidence>
<keyword evidence="12" id="KW-0376">Hydrogen peroxide</keyword>
<reference evidence="17 20" key="4">
    <citation type="journal article" date="2014" name="BMC Genomics">
        <title>An improved genome release (version Mt4.0) for the model legume Medicago truncatula.</title>
        <authorList>
            <person name="Tang H."/>
            <person name="Krishnakumar V."/>
            <person name="Bidwell S."/>
            <person name="Rosen B."/>
            <person name="Chan A."/>
            <person name="Zhou S."/>
            <person name="Gentzbittel L."/>
            <person name="Childs K.L."/>
            <person name="Yandell M."/>
            <person name="Gundlach H."/>
            <person name="Mayer K.F."/>
            <person name="Schwartz D.C."/>
            <person name="Town C.D."/>
        </authorList>
    </citation>
    <scope>GENOME REANNOTATION</scope>
    <source>
        <strain evidence="17">A17</strain>
        <strain evidence="19 20">cv. Jemalong A17</strain>
    </source>
</reference>
<dbReference type="GO" id="GO:0006979">
    <property type="term" value="P:response to oxidative stress"/>
    <property type="evidence" value="ECO:0007669"/>
    <property type="project" value="InterPro"/>
</dbReference>
<dbReference type="PRINTS" id="PR00461">
    <property type="entry name" value="PLPEROXIDASE"/>
</dbReference>
<comment type="catalytic activity">
    <reaction evidence="1">
        <text>2 a phenolic donor + H2O2 = 2 a phenolic radical donor + 2 H2O</text>
        <dbReference type="Rhea" id="RHEA:56136"/>
        <dbReference type="ChEBI" id="CHEBI:15377"/>
        <dbReference type="ChEBI" id="CHEBI:16240"/>
        <dbReference type="ChEBI" id="CHEBI:139520"/>
        <dbReference type="ChEBI" id="CHEBI:139521"/>
        <dbReference type="EC" id="1.11.1.7"/>
    </reaction>
</comment>
<dbReference type="GO" id="GO:0006950">
    <property type="term" value="P:response to stress"/>
    <property type="evidence" value="ECO:0000318"/>
    <property type="project" value="GO_Central"/>
</dbReference>
<dbReference type="EMBL" id="CM001223">
    <property type="protein sequence ID" value="KEH23546.1"/>
    <property type="molecule type" value="Genomic_DNA"/>
</dbReference>